<dbReference type="OrthoDB" id="3990906at2759"/>
<evidence type="ECO:0000256" key="3">
    <source>
        <dbReference type="ARBA" id="ARBA00023163"/>
    </source>
</evidence>
<dbReference type="Gene3D" id="4.10.240.10">
    <property type="entry name" value="Zn(2)-C6 fungal-type DNA-binding domain"/>
    <property type="match status" value="1"/>
</dbReference>
<evidence type="ECO:0000313" key="7">
    <source>
        <dbReference type="EMBL" id="PMD32696.1"/>
    </source>
</evidence>
<dbReference type="GO" id="GO:0008270">
    <property type="term" value="F:zinc ion binding"/>
    <property type="evidence" value="ECO:0007669"/>
    <property type="project" value="InterPro"/>
</dbReference>
<dbReference type="InterPro" id="IPR001138">
    <property type="entry name" value="Zn2Cys6_DnaBD"/>
</dbReference>
<dbReference type="SMART" id="SM00906">
    <property type="entry name" value="Fungal_trans"/>
    <property type="match status" value="1"/>
</dbReference>
<keyword evidence="2" id="KW-0805">Transcription regulation</keyword>
<evidence type="ECO:0000313" key="8">
    <source>
        <dbReference type="Proteomes" id="UP000235786"/>
    </source>
</evidence>
<reference evidence="7 8" key="1">
    <citation type="submission" date="2016-04" db="EMBL/GenBank/DDBJ databases">
        <title>A degradative enzymes factory behind the ericoid mycorrhizal symbiosis.</title>
        <authorList>
            <consortium name="DOE Joint Genome Institute"/>
            <person name="Martino E."/>
            <person name="Morin E."/>
            <person name="Grelet G."/>
            <person name="Kuo A."/>
            <person name="Kohler A."/>
            <person name="Daghino S."/>
            <person name="Barry K."/>
            <person name="Choi C."/>
            <person name="Cichocki N."/>
            <person name="Clum A."/>
            <person name="Copeland A."/>
            <person name="Hainaut M."/>
            <person name="Haridas S."/>
            <person name="Labutti K."/>
            <person name="Lindquist E."/>
            <person name="Lipzen A."/>
            <person name="Khouja H.-R."/>
            <person name="Murat C."/>
            <person name="Ohm R."/>
            <person name="Olson A."/>
            <person name="Spatafora J."/>
            <person name="Veneault-Fourrey C."/>
            <person name="Henrissat B."/>
            <person name="Grigoriev I."/>
            <person name="Martin F."/>
            <person name="Perotto S."/>
        </authorList>
    </citation>
    <scope>NUCLEOTIDE SEQUENCE [LARGE SCALE GENOMIC DNA]</scope>
    <source>
        <strain evidence="7 8">F</strain>
    </source>
</reference>
<keyword evidence="8" id="KW-1185">Reference proteome</keyword>
<gene>
    <name evidence="7" type="ORF">L207DRAFT_571961</name>
</gene>
<dbReference type="EMBL" id="KZ613958">
    <property type="protein sequence ID" value="PMD32696.1"/>
    <property type="molecule type" value="Genomic_DNA"/>
</dbReference>
<dbReference type="STRING" id="1149755.A0A2J6R2F9"/>
<dbReference type="GO" id="GO:0000981">
    <property type="term" value="F:DNA-binding transcription factor activity, RNA polymerase II-specific"/>
    <property type="evidence" value="ECO:0007669"/>
    <property type="project" value="InterPro"/>
</dbReference>
<feature type="domain" description="Zn(2)-C6 fungal-type" evidence="6">
    <location>
        <begin position="37"/>
        <end position="66"/>
    </location>
</feature>
<evidence type="ECO:0000256" key="4">
    <source>
        <dbReference type="ARBA" id="ARBA00023242"/>
    </source>
</evidence>
<feature type="compositionally biased region" description="Basic and acidic residues" evidence="5">
    <location>
        <begin position="1"/>
        <end position="15"/>
    </location>
</feature>
<dbReference type="InterPro" id="IPR036864">
    <property type="entry name" value="Zn2-C6_fun-type_DNA-bd_sf"/>
</dbReference>
<keyword evidence="4" id="KW-0539">Nucleus</keyword>
<dbReference type="Pfam" id="PF04082">
    <property type="entry name" value="Fungal_trans"/>
    <property type="match status" value="1"/>
</dbReference>
<sequence length="668" mass="74401">MSTRIEKRSPEKGEVRLPPNPRRRKVPTGERKRATQACNACNIRRVKCSGDEPCSRCVSSSRACKYPPQKEKVLVPKETYEELQARCSLLQRCLVDVVPSESNREVLLAKWSKSAPPLELPGTNGSPSSEEEGEPGDGRILQDAEGQTRYLGESSGAAFTDRLREFVGTVFPLLERRDGWSLPAQDEVFTSLLGRYHTHDSRPLLLPNIDPFYIPEPEEVSKLVSVFRFSAGDSNGTSPCGGIYFWGNLEQLQEDARRHAGRITEMGEGMDTLCNLNAILALACQYEPSLGFPWETNPGETFFARAKFFLINPMEDTSLSYMRALCLMGQYLLGLYRRDAAFTYIGLAVRISVIHGLHKAGRSEEQTKREFWNTFILDRWLSCLMGRPTTLPREAITVDLPLEVTNVNLPPSSGLRAHAQLALIMDEVVNSVYGIASTGLNYPQTLTLADAALEKLSCWKNELPSSLRAEGDGELSDRASLVLQLIYNQLIILCTRPSLFQAAKQSVAAKYLPNHHHRQSWNTSHVDTCAAAALKIANLIQRLLLSNQTAFLFDYHFAFNAALVLQLASLLHDIPEYADGINILISYLQKAGEQGNESAVDCARIVRDFGDVVTRLKEQSTKTVDEVRGGVDVGSVGYIVNNPERQETHVEQAATYEELLSWFTEGLV</sequence>
<dbReference type="Proteomes" id="UP000235786">
    <property type="component" value="Unassembled WGS sequence"/>
</dbReference>
<dbReference type="InterPro" id="IPR051127">
    <property type="entry name" value="Fungal_SecMet_Regulators"/>
</dbReference>
<dbReference type="SUPFAM" id="SSF57701">
    <property type="entry name" value="Zn2/Cys6 DNA-binding domain"/>
    <property type="match status" value="1"/>
</dbReference>
<organism evidence="7 8">
    <name type="scientific">Hyaloscypha variabilis (strain UAMH 11265 / GT02V1 / F)</name>
    <name type="common">Meliniomyces variabilis</name>
    <dbReference type="NCBI Taxonomy" id="1149755"/>
    <lineage>
        <taxon>Eukaryota</taxon>
        <taxon>Fungi</taxon>
        <taxon>Dikarya</taxon>
        <taxon>Ascomycota</taxon>
        <taxon>Pezizomycotina</taxon>
        <taxon>Leotiomycetes</taxon>
        <taxon>Helotiales</taxon>
        <taxon>Hyaloscyphaceae</taxon>
        <taxon>Hyaloscypha</taxon>
        <taxon>Hyaloscypha variabilis</taxon>
    </lineage>
</organism>
<name>A0A2J6R2F9_HYAVF</name>
<dbReference type="CDD" id="cd00067">
    <property type="entry name" value="GAL4"/>
    <property type="match status" value="1"/>
</dbReference>
<evidence type="ECO:0000256" key="5">
    <source>
        <dbReference type="SAM" id="MobiDB-lite"/>
    </source>
</evidence>
<dbReference type="InterPro" id="IPR007219">
    <property type="entry name" value="XnlR_reg_dom"/>
</dbReference>
<evidence type="ECO:0000256" key="2">
    <source>
        <dbReference type="ARBA" id="ARBA00023015"/>
    </source>
</evidence>
<dbReference type="PROSITE" id="PS50048">
    <property type="entry name" value="ZN2_CY6_FUNGAL_2"/>
    <property type="match status" value="1"/>
</dbReference>
<feature type="region of interest" description="Disordered" evidence="5">
    <location>
        <begin position="116"/>
        <end position="140"/>
    </location>
</feature>
<feature type="region of interest" description="Disordered" evidence="5">
    <location>
        <begin position="1"/>
        <end position="34"/>
    </location>
</feature>
<protein>
    <recommendedName>
        <fullName evidence="6">Zn(2)-C6 fungal-type domain-containing protein</fullName>
    </recommendedName>
</protein>
<dbReference type="AlphaFoldDB" id="A0A2J6R2F9"/>
<proteinExistence type="predicted"/>
<dbReference type="GO" id="GO:0003677">
    <property type="term" value="F:DNA binding"/>
    <property type="evidence" value="ECO:0007669"/>
    <property type="project" value="InterPro"/>
</dbReference>
<keyword evidence="3" id="KW-0804">Transcription</keyword>
<dbReference type="SMART" id="SM00066">
    <property type="entry name" value="GAL4"/>
    <property type="match status" value="1"/>
</dbReference>
<dbReference type="Pfam" id="PF00172">
    <property type="entry name" value="Zn_clus"/>
    <property type="match status" value="1"/>
</dbReference>
<dbReference type="GO" id="GO:0006351">
    <property type="term" value="P:DNA-templated transcription"/>
    <property type="evidence" value="ECO:0007669"/>
    <property type="project" value="InterPro"/>
</dbReference>
<keyword evidence="1" id="KW-0479">Metal-binding</keyword>
<dbReference type="PANTHER" id="PTHR47424">
    <property type="entry name" value="REGULATORY PROTEIN GAL4"/>
    <property type="match status" value="1"/>
</dbReference>
<dbReference type="PANTHER" id="PTHR47424:SF6">
    <property type="entry name" value="PROLINE UTILIZATION TRANS-ACTIVATOR"/>
    <property type="match status" value="1"/>
</dbReference>
<evidence type="ECO:0000259" key="6">
    <source>
        <dbReference type="PROSITE" id="PS50048"/>
    </source>
</evidence>
<accession>A0A2J6R2F9</accession>
<dbReference type="CDD" id="cd12148">
    <property type="entry name" value="fungal_TF_MHR"/>
    <property type="match status" value="1"/>
</dbReference>
<evidence type="ECO:0000256" key="1">
    <source>
        <dbReference type="ARBA" id="ARBA00022723"/>
    </source>
</evidence>